<dbReference type="InterPro" id="IPR034660">
    <property type="entry name" value="DinB/YfiT-like"/>
</dbReference>
<evidence type="ECO:0000259" key="1">
    <source>
        <dbReference type="Pfam" id="PF12867"/>
    </source>
</evidence>
<dbReference type="OrthoDB" id="9814103at2"/>
<sequence length="154" mass="17780">MIITNLIAEHIRQVYEGDNWTEVCIADTISNINFQQAQQRTAGSPNTIASLLHHLYYWNEIMVQRMQGKNPQVLQTNGFDVEELKREEDWLALKEKAHHSFIQLANAVKNFPADKLNETYAEGKSTFYKNLQGTTEHAHYHLGQMVIIKKLLAQ</sequence>
<evidence type="ECO:0000313" key="2">
    <source>
        <dbReference type="EMBL" id="SFP83861.1"/>
    </source>
</evidence>
<dbReference type="AlphaFoldDB" id="A0A1I5TLU2"/>
<organism evidence="2 3">
    <name type="scientific">Parafilimonas terrae</name>
    <dbReference type="NCBI Taxonomy" id="1465490"/>
    <lineage>
        <taxon>Bacteria</taxon>
        <taxon>Pseudomonadati</taxon>
        <taxon>Bacteroidota</taxon>
        <taxon>Chitinophagia</taxon>
        <taxon>Chitinophagales</taxon>
        <taxon>Chitinophagaceae</taxon>
        <taxon>Parafilimonas</taxon>
    </lineage>
</organism>
<dbReference type="Proteomes" id="UP000199031">
    <property type="component" value="Unassembled WGS sequence"/>
</dbReference>
<evidence type="ECO:0000313" key="3">
    <source>
        <dbReference type="Proteomes" id="UP000199031"/>
    </source>
</evidence>
<keyword evidence="3" id="KW-1185">Reference proteome</keyword>
<name>A0A1I5TLU2_9BACT</name>
<gene>
    <name evidence="2" type="ORF">SAMN05444277_102193</name>
</gene>
<accession>A0A1I5TLU2</accession>
<dbReference type="RefSeq" id="WP_090655807.1">
    <property type="nucleotide sequence ID" value="NZ_FOXQ01000002.1"/>
</dbReference>
<dbReference type="SUPFAM" id="SSF109854">
    <property type="entry name" value="DinB/YfiT-like putative metalloenzymes"/>
    <property type="match status" value="1"/>
</dbReference>
<dbReference type="EMBL" id="FOXQ01000002">
    <property type="protein sequence ID" value="SFP83861.1"/>
    <property type="molecule type" value="Genomic_DNA"/>
</dbReference>
<protein>
    <submittedName>
        <fullName evidence="2">DinB superfamily protein</fullName>
    </submittedName>
</protein>
<dbReference type="InterPro" id="IPR024775">
    <property type="entry name" value="DinB-like"/>
</dbReference>
<dbReference type="Pfam" id="PF12867">
    <property type="entry name" value="DinB_2"/>
    <property type="match status" value="1"/>
</dbReference>
<feature type="domain" description="DinB-like" evidence="1">
    <location>
        <begin position="31"/>
        <end position="145"/>
    </location>
</feature>
<proteinExistence type="predicted"/>
<dbReference type="STRING" id="1465490.SAMN05444277_102193"/>
<reference evidence="2 3" key="1">
    <citation type="submission" date="2016-10" db="EMBL/GenBank/DDBJ databases">
        <authorList>
            <person name="de Groot N.N."/>
        </authorList>
    </citation>
    <scope>NUCLEOTIDE SEQUENCE [LARGE SCALE GENOMIC DNA]</scope>
    <source>
        <strain evidence="2 3">DSM 28286</strain>
    </source>
</reference>
<dbReference type="Gene3D" id="1.20.120.450">
    <property type="entry name" value="dinb family like domain"/>
    <property type="match status" value="1"/>
</dbReference>